<dbReference type="OrthoDB" id="424753at2"/>
<accession>A0A0D8ZSU8</accession>
<keyword evidence="1" id="KW-0472">Membrane</keyword>
<evidence type="ECO:0000313" key="2">
    <source>
        <dbReference type="EMBL" id="KJH70296.1"/>
    </source>
</evidence>
<evidence type="ECO:0000313" key="3">
    <source>
        <dbReference type="Proteomes" id="UP000032452"/>
    </source>
</evidence>
<dbReference type="EMBL" id="JYON01000025">
    <property type="protein sequence ID" value="KJH70296.1"/>
    <property type="molecule type" value="Genomic_DNA"/>
</dbReference>
<name>A0A0D8ZSU8_9CYAN</name>
<dbReference type="PATRIC" id="fig|1618023.3.peg.1801"/>
<keyword evidence="3" id="KW-1185">Reference proteome</keyword>
<gene>
    <name evidence="2" type="ORF">UH38_19000</name>
</gene>
<reference evidence="2 3" key="1">
    <citation type="submission" date="2015-02" db="EMBL/GenBank/DDBJ databases">
        <title>Draft genome of a novel marine cyanobacterium (Chroococcales) isolated from South Atlantic Ocean.</title>
        <authorList>
            <person name="Rigonato J."/>
            <person name="Alvarenga D.O."/>
            <person name="Branco L.H."/>
            <person name="Varani A.M."/>
            <person name="Brandini F.P."/>
            <person name="Fiore M.F."/>
        </authorList>
    </citation>
    <scope>NUCLEOTIDE SEQUENCE [LARGE SCALE GENOMIC DNA]</scope>
    <source>
        <strain evidence="2 3">CENA595</strain>
    </source>
</reference>
<comment type="caution">
    <text evidence="2">The sequence shown here is derived from an EMBL/GenBank/DDBJ whole genome shotgun (WGS) entry which is preliminary data.</text>
</comment>
<keyword evidence="1" id="KW-1133">Transmembrane helix</keyword>
<dbReference type="STRING" id="1618023.UH38_19000"/>
<dbReference type="AlphaFoldDB" id="A0A0D8ZSU8"/>
<protein>
    <submittedName>
        <fullName evidence="2">Uncharacterized protein</fullName>
    </submittedName>
</protein>
<dbReference type="RefSeq" id="WP_045056327.1">
    <property type="nucleotide sequence ID" value="NZ_CAWMDP010000018.1"/>
</dbReference>
<organism evidence="2 3">
    <name type="scientific">Aliterella atlantica CENA595</name>
    <dbReference type="NCBI Taxonomy" id="1618023"/>
    <lineage>
        <taxon>Bacteria</taxon>
        <taxon>Bacillati</taxon>
        <taxon>Cyanobacteriota</taxon>
        <taxon>Cyanophyceae</taxon>
        <taxon>Chroococcidiopsidales</taxon>
        <taxon>Aliterellaceae</taxon>
        <taxon>Aliterella</taxon>
    </lineage>
</organism>
<proteinExistence type="predicted"/>
<sequence>MHRKSIRRQAIELELFPFLSILVCTIGTLILLIIVVTSQILSSQRQVTIIARSEHGQNQTKTPRYIECQGNGIIIHPNQELVLKEDIDSPSSALRRLLDEVSSRRNQEYLIVAIRPDGIDVFDKVRSLIERENIDIGFEPIDEGWQLKIQNSSLRSAK</sequence>
<dbReference type="Proteomes" id="UP000032452">
    <property type="component" value="Unassembled WGS sequence"/>
</dbReference>
<keyword evidence="1" id="KW-0812">Transmembrane</keyword>
<feature type="transmembrane region" description="Helical" evidence="1">
    <location>
        <begin position="12"/>
        <end position="36"/>
    </location>
</feature>
<evidence type="ECO:0000256" key="1">
    <source>
        <dbReference type="SAM" id="Phobius"/>
    </source>
</evidence>